<accession>A0A7K0BM30</accession>
<evidence type="ECO:0000256" key="1">
    <source>
        <dbReference type="ARBA" id="ARBA00004613"/>
    </source>
</evidence>
<dbReference type="PANTHER" id="PTHR34216">
    <property type="match status" value="1"/>
</dbReference>
<keyword evidence="6" id="KW-1185">Reference proteome</keyword>
<gene>
    <name evidence="5" type="ORF">ACRB68_02690</name>
</gene>
<name>A0A7K0BM30_9ACTN</name>
<dbReference type="Pfam" id="PF01522">
    <property type="entry name" value="Polysacc_deac_1"/>
    <property type="match status" value="1"/>
</dbReference>
<proteinExistence type="predicted"/>
<dbReference type="GO" id="GO:0016810">
    <property type="term" value="F:hydrolase activity, acting on carbon-nitrogen (but not peptide) bonds"/>
    <property type="evidence" value="ECO:0007669"/>
    <property type="project" value="InterPro"/>
</dbReference>
<keyword evidence="2" id="KW-0732">Signal</keyword>
<dbReference type="PANTHER" id="PTHR34216:SF3">
    <property type="entry name" value="POLY-BETA-1,6-N-ACETYL-D-GLUCOSAMINE N-DEACETYLASE"/>
    <property type="match status" value="1"/>
</dbReference>
<evidence type="ECO:0000256" key="3">
    <source>
        <dbReference type="SAM" id="MobiDB-lite"/>
    </source>
</evidence>
<dbReference type="InterPro" id="IPR011330">
    <property type="entry name" value="Glyco_hydro/deAcase_b/a-brl"/>
</dbReference>
<evidence type="ECO:0000313" key="5">
    <source>
        <dbReference type="EMBL" id="MQY02240.1"/>
    </source>
</evidence>
<feature type="domain" description="NodB homology" evidence="4">
    <location>
        <begin position="152"/>
        <end position="377"/>
    </location>
</feature>
<dbReference type="PROSITE" id="PS51677">
    <property type="entry name" value="NODB"/>
    <property type="match status" value="1"/>
</dbReference>
<dbReference type="Proteomes" id="UP000487268">
    <property type="component" value="Unassembled WGS sequence"/>
</dbReference>
<dbReference type="InterPro" id="IPR002509">
    <property type="entry name" value="NODB_dom"/>
</dbReference>
<evidence type="ECO:0000313" key="6">
    <source>
        <dbReference type="Proteomes" id="UP000487268"/>
    </source>
</evidence>
<comment type="subcellular location">
    <subcellularLocation>
        <location evidence="1">Secreted</location>
    </subcellularLocation>
</comment>
<reference evidence="5 6" key="1">
    <citation type="submission" date="2019-10" db="EMBL/GenBank/DDBJ databases">
        <title>Actinomadura rubteroloni sp. nov. and Actinomadura macrotermitis sp. nov., isolated from the gut of fungus growing-termite Macrotermes natalensis.</title>
        <authorList>
            <person name="Benndorf R."/>
            <person name="Martin K."/>
            <person name="Kuefner M."/>
            <person name="De Beer W."/>
            <person name="Kaster A.-K."/>
            <person name="Vollmers J."/>
            <person name="Poulsen M."/>
            <person name="Beemelmanns C."/>
        </authorList>
    </citation>
    <scope>NUCLEOTIDE SEQUENCE [LARGE SCALE GENOMIC DNA]</scope>
    <source>
        <strain evidence="5 6">RB68</strain>
    </source>
</reference>
<feature type="compositionally biased region" description="Low complexity" evidence="3">
    <location>
        <begin position="31"/>
        <end position="72"/>
    </location>
</feature>
<dbReference type="RefSeq" id="WP_328593590.1">
    <property type="nucleotide sequence ID" value="NZ_WEGH01000001.1"/>
</dbReference>
<dbReference type="GO" id="GO:0005576">
    <property type="term" value="C:extracellular region"/>
    <property type="evidence" value="ECO:0007669"/>
    <property type="project" value="UniProtKB-SubCell"/>
</dbReference>
<evidence type="ECO:0000259" key="4">
    <source>
        <dbReference type="PROSITE" id="PS51677"/>
    </source>
</evidence>
<dbReference type="AlphaFoldDB" id="A0A7K0BM30"/>
<dbReference type="Gene3D" id="3.20.20.370">
    <property type="entry name" value="Glycoside hydrolase/deacetylase"/>
    <property type="match status" value="1"/>
</dbReference>
<dbReference type="InterPro" id="IPR051398">
    <property type="entry name" value="Polysacch_Deacetylase"/>
</dbReference>
<dbReference type="SUPFAM" id="SSF88713">
    <property type="entry name" value="Glycoside hydrolase/deacetylase"/>
    <property type="match status" value="1"/>
</dbReference>
<protein>
    <recommendedName>
        <fullName evidence="4">NodB homology domain-containing protein</fullName>
    </recommendedName>
</protein>
<comment type="caution">
    <text evidence="5">The sequence shown here is derived from an EMBL/GenBank/DDBJ whole genome shotgun (WGS) entry which is preliminary data.</text>
</comment>
<organism evidence="5 6">
    <name type="scientific">Actinomadura macrotermitis</name>
    <dbReference type="NCBI Taxonomy" id="2585200"/>
    <lineage>
        <taxon>Bacteria</taxon>
        <taxon>Bacillati</taxon>
        <taxon>Actinomycetota</taxon>
        <taxon>Actinomycetes</taxon>
        <taxon>Streptosporangiales</taxon>
        <taxon>Thermomonosporaceae</taxon>
        <taxon>Actinomadura</taxon>
    </lineage>
</organism>
<sequence>MPFLHKIAGVVLLGALILGLTLPGQRPRRAGTVAHAGAASQAARPAPAASPQQVPATTRAPSTPAAPSVRPSATPPAPVRAATPQAVAVRANELGEIPVLMYHRIMKRPVLSLDRSTGELRAELTRLAREGYVPITAAELVSGRIDVPAGRHPVVLTFDDSSPGHFGLDARGQVEPDTAVAILEDVARRNPGFRATATFYVNDDLFGMGERAAEGLKWLIGHGYEIANHTVHHLDLSRMSQGGVRKEIGGMEDKIFRLTGRHTATFAYPYGAIPARRAWAQRDGGRYGFQGVFLAGWKPSESPFDKGFDRWAVTRIRSEGKIKENDCRRFCSTAWLDRLDENPGERYTSDGDPGTVSFPRAGLGRLGGRFRDLARTY</sequence>
<evidence type="ECO:0000256" key="2">
    <source>
        <dbReference type="ARBA" id="ARBA00022729"/>
    </source>
</evidence>
<dbReference type="GO" id="GO:0005975">
    <property type="term" value="P:carbohydrate metabolic process"/>
    <property type="evidence" value="ECO:0007669"/>
    <property type="project" value="InterPro"/>
</dbReference>
<feature type="region of interest" description="Disordered" evidence="3">
    <location>
        <begin position="31"/>
        <end position="82"/>
    </location>
</feature>
<dbReference type="EMBL" id="WEGH01000001">
    <property type="protein sequence ID" value="MQY02240.1"/>
    <property type="molecule type" value="Genomic_DNA"/>
</dbReference>